<dbReference type="InterPro" id="IPR008010">
    <property type="entry name" value="Tatp1"/>
</dbReference>
<dbReference type="AlphaFoldDB" id="A0A9P6LDH6"/>
<evidence type="ECO:0000256" key="7">
    <source>
        <dbReference type="SAM" id="Phobius"/>
    </source>
</evidence>
<evidence type="ECO:0000256" key="3">
    <source>
        <dbReference type="ARBA" id="ARBA00022692"/>
    </source>
</evidence>
<accession>A0A9P6LDH6</accession>
<evidence type="ECO:0000256" key="5">
    <source>
        <dbReference type="ARBA" id="ARBA00023136"/>
    </source>
</evidence>
<comment type="similarity">
    <text evidence="2">Belongs to the TAPT1 family.</text>
</comment>
<evidence type="ECO:0000256" key="1">
    <source>
        <dbReference type="ARBA" id="ARBA00004141"/>
    </source>
</evidence>
<proteinExistence type="inferred from homology"/>
<gene>
    <name evidence="8" type="ORF">BJ322DRAFT_1034854</name>
</gene>
<keyword evidence="9" id="KW-1185">Reference proteome</keyword>
<name>A0A9P6LDH6_9AGAM</name>
<evidence type="ECO:0000313" key="9">
    <source>
        <dbReference type="Proteomes" id="UP000736335"/>
    </source>
</evidence>
<dbReference type="PANTHER" id="PTHR13317">
    <property type="entry name" value="TRANSMEMBRANE ANTERIOR POSTERIOR TRANSFORMATION PROTEIN 1 HOMOLOG"/>
    <property type="match status" value="1"/>
</dbReference>
<feature type="compositionally biased region" description="Basic and acidic residues" evidence="6">
    <location>
        <begin position="709"/>
        <end position="722"/>
    </location>
</feature>
<evidence type="ECO:0000256" key="4">
    <source>
        <dbReference type="ARBA" id="ARBA00022989"/>
    </source>
</evidence>
<reference evidence="8" key="2">
    <citation type="submission" date="2020-11" db="EMBL/GenBank/DDBJ databases">
        <authorList>
            <consortium name="DOE Joint Genome Institute"/>
            <person name="Kuo A."/>
            <person name="Miyauchi S."/>
            <person name="Kiss E."/>
            <person name="Drula E."/>
            <person name="Kohler A."/>
            <person name="Sanchez-Garcia M."/>
            <person name="Andreopoulos B."/>
            <person name="Barry K.W."/>
            <person name="Bonito G."/>
            <person name="Buee M."/>
            <person name="Carver A."/>
            <person name="Chen C."/>
            <person name="Cichocki N."/>
            <person name="Clum A."/>
            <person name="Culley D."/>
            <person name="Crous P.W."/>
            <person name="Fauchery L."/>
            <person name="Girlanda M."/>
            <person name="Hayes R."/>
            <person name="Keri Z."/>
            <person name="Labutti K."/>
            <person name="Lipzen A."/>
            <person name="Lombard V."/>
            <person name="Magnuson J."/>
            <person name="Maillard F."/>
            <person name="Morin E."/>
            <person name="Murat C."/>
            <person name="Nolan M."/>
            <person name="Ohm R."/>
            <person name="Pangilinan J."/>
            <person name="Pereira M."/>
            <person name="Perotto S."/>
            <person name="Peter M."/>
            <person name="Riley R."/>
            <person name="Sitrit Y."/>
            <person name="Stielow B."/>
            <person name="Szollosi G."/>
            <person name="Zifcakova L."/>
            <person name="Stursova M."/>
            <person name="Spatafora J.W."/>
            <person name="Tedersoo L."/>
            <person name="Vaario L.-M."/>
            <person name="Yamada A."/>
            <person name="Yan M."/>
            <person name="Wang P."/>
            <person name="Xu J."/>
            <person name="Bruns T."/>
            <person name="Baldrian P."/>
            <person name="Vilgalys R."/>
            <person name="Henrissat B."/>
            <person name="Grigoriev I.V."/>
            <person name="Hibbett D."/>
            <person name="Nagy L.G."/>
            <person name="Martin F.M."/>
        </authorList>
    </citation>
    <scope>NUCLEOTIDE SEQUENCE</scope>
    <source>
        <strain evidence="8">UH-Tt-Lm1</strain>
    </source>
</reference>
<evidence type="ECO:0000313" key="8">
    <source>
        <dbReference type="EMBL" id="KAF9793469.1"/>
    </source>
</evidence>
<comment type="subcellular location">
    <subcellularLocation>
        <location evidence="1">Membrane</location>
        <topology evidence="1">Multi-pass membrane protein</topology>
    </subcellularLocation>
</comment>
<feature type="region of interest" description="Disordered" evidence="6">
    <location>
        <begin position="709"/>
        <end position="737"/>
    </location>
</feature>
<comment type="caution">
    <text evidence="8">The sequence shown here is derived from an EMBL/GenBank/DDBJ whole genome shotgun (WGS) entry which is preliminary data.</text>
</comment>
<dbReference type="GO" id="GO:0005789">
    <property type="term" value="C:endoplasmic reticulum membrane"/>
    <property type="evidence" value="ECO:0007669"/>
    <property type="project" value="TreeGrafter"/>
</dbReference>
<dbReference type="Proteomes" id="UP000736335">
    <property type="component" value="Unassembled WGS sequence"/>
</dbReference>
<dbReference type="PANTHER" id="PTHR13317:SF4">
    <property type="entry name" value="TRANSMEMBRANE ANTERIOR POSTERIOR TRANSFORMATION PROTEIN 1 HOMOLOG"/>
    <property type="match status" value="1"/>
</dbReference>
<dbReference type="OrthoDB" id="29023at2759"/>
<feature type="region of interest" description="Disordered" evidence="6">
    <location>
        <begin position="1"/>
        <end position="33"/>
    </location>
</feature>
<keyword evidence="5 7" id="KW-0472">Membrane</keyword>
<feature type="transmembrane region" description="Helical" evidence="7">
    <location>
        <begin position="310"/>
        <end position="327"/>
    </location>
</feature>
<feature type="transmembrane region" description="Helical" evidence="7">
    <location>
        <begin position="506"/>
        <end position="527"/>
    </location>
</feature>
<evidence type="ECO:0000256" key="6">
    <source>
        <dbReference type="SAM" id="MobiDB-lite"/>
    </source>
</evidence>
<organism evidence="8 9">
    <name type="scientific">Thelephora terrestris</name>
    <dbReference type="NCBI Taxonomy" id="56493"/>
    <lineage>
        <taxon>Eukaryota</taxon>
        <taxon>Fungi</taxon>
        <taxon>Dikarya</taxon>
        <taxon>Basidiomycota</taxon>
        <taxon>Agaricomycotina</taxon>
        <taxon>Agaricomycetes</taxon>
        <taxon>Thelephorales</taxon>
        <taxon>Thelephoraceae</taxon>
        <taxon>Thelephora</taxon>
    </lineage>
</organism>
<sequence>MSHNGRRTRRYSTTSVRSKSRSSRSSSPTLLRETLRGRIVSDKIDSNSVARRDSLSSDEVGWAEQRQRALSKEVTCPVYLQDLFVDSRNPQLDATRKEGHELTDPVVSNTALFPSLEHDTTINLCDDVRSGRKQCKPLSIRTTPSILQQVDSQDSITSTCAVDIEGPPSFQEIFPTPLLNHKPFTYSSLPPTPIASSPPPGTTAYPVTTTKPPTSYQQPFSIWDYLQEELLATDFDSHQEMKWERVSNFLNIPYAVEKIVGFGFILCLDSFLYTFTILPIRSALAFWRLLCNLLSWKRAPSLPAAQKADILRVLLLVASTIILAPLTDASRIYHSIRGQDTIKLYVIFNALEIADRLCASIGQDILDCLFSRSTIHYLSHRKPVSPQTARPFFFFTLSVIYVAVHTLVMVYQTISLNVAVNSYDHALLTLLVSNQFVEIKGSVFKKFEKDNLFQITCADIVERFTLFQMLFIVAFRNLIELSGSEFDFSGGFSLPMSFGWFRGDNVLWTISYPLFTVLISEMFVDWLKHAFITKFNHIRPSVYERYTDVLCRDLTSASATGRRGARKHSYVDQSPLVARRLGFASLPLAVLAVLIGGQSYNLFVSMHFESEGHLIALPTERVVMRLKWGILGVLMWVCFVVIKIIMGVRLLGFAAKRMTGMEQRRADDKINDFGRDPIGEGNEERVYNQELKTYLDNQVDNATAVAEIGENKKHESGREGVGRGDGGNGGGKKRPDLEDITRFTMVKRIW</sequence>
<dbReference type="EMBL" id="WIUZ02000001">
    <property type="protein sequence ID" value="KAF9793469.1"/>
    <property type="molecule type" value="Genomic_DNA"/>
</dbReference>
<dbReference type="Pfam" id="PF05346">
    <property type="entry name" value="DUF747"/>
    <property type="match status" value="1"/>
</dbReference>
<feature type="transmembrane region" description="Helical" evidence="7">
    <location>
        <begin position="392"/>
        <end position="414"/>
    </location>
</feature>
<protein>
    <submittedName>
        <fullName evidence="8">Eukaryotic membrane protein family-domain-containing protein</fullName>
    </submittedName>
</protein>
<feature type="compositionally biased region" description="Low complexity" evidence="6">
    <location>
        <begin position="11"/>
        <end position="32"/>
    </location>
</feature>
<evidence type="ECO:0000256" key="2">
    <source>
        <dbReference type="ARBA" id="ARBA00008803"/>
    </source>
</evidence>
<feature type="compositionally biased region" description="Basic residues" evidence="6">
    <location>
        <begin position="1"/>
        <end position="10"/>
    </location>
</feature>
<keyword evidence="4 7" id="KW-1133">Transmembrane helix</keyword>
<feature type="transmembrane region" description="Helical" evidence="7">
    <location>
        <begin position="628"/>
        <end position="655"/>
    </location>
</feature>
<reference evidence="8" key="1">
    <citation type="journal article" date="2020" name="Nat. Commun.">
        <title>Large-scale genome sequencing of mycorrhizal fungi provides insights into the early evolution of symbiotic traits.</title>
        <authorList>
            <person name="Miyauchi S."/>
            <person name="Kiss E."/>
            <person name="Kuo A."/>
            <person name="Drula E."/>
            <person name="Kohler A."/>
            <person name="Sanchez-Garcia M."/>
            <person name="Morin E."/>
            <person name="Andreopoulos B."/>
            <person name="Barry K.W."/>
            <person name="Bonito G."/>
            <person name="Buee M."/>
            <person name="Carver A."/>
            <person name="Chen C."/>
            <person name="Cichocki N."/>
            <person name="Clum A."/>
            <person name="Culley D."/>
            <person name="Crous P.W."/>
            <person name="Fauchery L."/>
            <person name="Girlanda M."/>
            <person name="Hayes R.D."/>
            <person name="Keri Z."/>
            <person name="LaButti K."/>
            <person name="Lipzen A."/>
            <person name="Lombard V."/>
            <person name="Magnuson J."/>
            <person name="Maillard F."/>
            <person name="Murat C."/>
            <person name="Nolan M."/>
            <person name="Ohm R.A."/>
            <person name="Pangilinan J."/>
            <person name="Pereira M.F."/>
            <person name="Perotto S."/>
            <person name="Peter M."/>
            <person name="Pfister S."/>
            <person name="Riley R."/>
            <person name="Sitrit Y."/>
            <person name="Stielow J.B."/>
            <person name="Szollosi G."/>
            <person name="Zifcakova L."/>
            <person name="Stursova M."/>
            <person name="Spatafora J.W."/>
            <person name="Tedersoo L."/>
            <person name="Vaario L.M."/>
            <person name="Yamada A."/>
            <person name="Yan M."/>
            <person name="Wang P."/>
            <person name="Xu J."/>
            <person name="Bruns T."/>
            <person name="Baldrian P."/>
            <person name="Vilgalys R."/>
            <person name="Dunand C."/>
            <person name="Henrissat B."/>
            <person name="Grigoriev I.V."/>
            <person name="Hibbett D."/>
            <person name="Nagy L.G."/>
            <person name="Martin F.M."/>
        </authorList>
    </citation>
    <scope>NUCLEOTIDE SEQUENCE</scope>
    <source>
        <strain evidence="8">UH-Tt-Lm1</strain>
    </source>
</reference>
<keyword evidence="3 7" id="KW-0812">Transmembrane</keyword>